<dbReference type="AlphaFoldDB" id="A0A2S8S761"/>
<dbReference type="GO" id="GO:0004386">
    <property type="term" value="F:helicase activity"/>
    <property type="evidence" value="ECO:0007669"/>
    <property type="project" value="UniProtKB-KW"/>
</dbReference>
<protein>
    <submittedName>
        <fullName evidence="3">ATP-dependent helicase/nuclease subunit B</fullName>
    </submittedName>
</protein>
<feature type="region of interest" description="Disordered" evidence="1">
    <location>
        <begin position="692"/>
        <end position="715"/>
    </location>
</feature>
<comment type="caution">
    <text evidence="3">The sequence shown here is derived from an EMBL/GenBank/DDBJ whole genome shotgun (WGS) entry which is preliminary data.</text>
</comment>
<keyword evidence="3" id="KW-0547">Nucleotide-binding</keyword>
<dbReference type="InterPro" id="IPR027417">
    <property type="entry name" value="P-loop_NTPase"/>
</dbReference>
<name>A0A2S8S761_9RHOB</name>
<keyword evidence="3" id="KW-0347">Helicase</keyword>
<dbReference type="OrthoDB" id="9780606at2"/>
<proteinExistence type="predicted"/>
<reference evidence="3 4" key="1">
    <citation type="submission" date="2018-02" db="EMBL/GenBank/DDBJ databases">
        <title>Genomic Encyclopedia of Archaeal and Bacterial Type Strains, Phase II (KMG-II): from individual species to whole genera.</title>
        <authorList>
            <person name="Goeker M."/>
        </authorList>
    </citation>
    <scope>NUCLEOTIDE SEQUENCE [LARGE SCALE GENOMIC DNA]</scope>
    <source>
        <strain evidence="3 4">DSM 18921</strain>
    </source>
</reference>
<accession>A0A2S8S761</accession>
<dbReference type="Proteomes" id="UP000238338">
    <property type="component" value="Unassembled WGS sequence"/>
</dbReference>
<evidence type="ECO:0000259" key="2">
    <source>
        <dbReference type="Pfam" id="PF12705"/>
    </source>
</evidence>
<evidence type="ECO:0000256" key="1">
    <source>
        <dbReference type="SAM" id="MobiDB-lite"/>
    </source>
</evidence>
<organism evidence="3 4">
    <name type="scientific">Albidovulum denitrificans</name>
    <dbReference type="NCBI Taxonomy" id="404881"/>
    <lineage>
        <taxon>Bacteria</taxon>
        <taxon>Pseudomonadati</taxon>
        <taxon>Pseudomonadota</taxon>
        <taxon>Alphaproteobacteria</taxon>
        <taxon>Rhodobacterales</taxon>
        <taxon>Paracoccaceae</taxon>
        <taxon>Albidovulum</taxon>
    </lineage>
</organism>
<evidence type="ECO:0000313" key="3">
    <source>
        <dbReference type="EMBL" id="PQV56613.1"/>
    </source>
</evidence>
<gene>
    <name evidence="3" type="ORF">LX70_02186</name>
</gene>
<dbReference type="InterPro" id="IPR038726">
    <property type="entry name" value="PDDEXK_AddAB-type"/>
</dbReference>
<dbReference type="NCBIfam" id="TIGR02786">
    <property type="entry name" value="addB_alphas"/>
    <property type="match status" value="1"/>
</dbReference>
<dbReference type="Gene3D" id="3.90.320.10">
    <property type="match status" value="1"/>
</dbReference>
<keyword evidence="3" id="KW-0067">ATP-binding</keyword>
<keyword evidence="3" id="KW-0378">Hydrolase</keyword>
<evidence type="ECO:0000313" key="4">
    <source>
        <dbReference type="Proteomes" id="UP000238338"/>
    </source>
</evidence>
<dbReference type="RefSeq" id="WP_105514791.1">
    <property type="nucleotide sequence ID" value="NZ_PVEP01000004.1"/>
</dbReference>
<dbReference type="InterPro" id="IPR014153">
    <property type="entry name" value="Ds_break_AddB"/>
</dbReference>
<dbReference type="InterPro" id="IPR011604">
    <property type="entry name" value="PDDEXK-like_dom_sf"/>
</dbReference>
<keyword evidence="4" id="KW-1185">Reference proteome</keyword>
<sequence length="984" mass="107905">MFKPSDRPRIFALPPGAEFPREVVRGLTGRLADAPPEAMARVTLYLNTGRMLRAVRAAFADRKAHFLPRLRLVSDLALDPVPGLPLPEAPLSRRFALMQLVGAKLKSEGETGSGVRAFDLADSLARLLEEMQGEGALPEAFNDPDLAADHARHWERSLAFLRIVTAYLSDEDHPDAEGRRRRVVAWLAERWRSDPPPGPVLVAGSTGSRGTTLAFMQAVARLPQGAVILPGFDFDLPENGWKSLDSGTFPTEDHPQYRYRALLRSLDLAPRDVAPWQAETAPDPARNRVVSLALRPAPVTDRWLAEGPQLGDLTAAMTGASVLHAQDAREEAVAIALILREAVEHGRRAQLISPDRVLTRRVTAALDRWGLIPDDSAGRPLIQSAAGRFLRQTAALAVRRAEPQDVLAVLKHPLTATGGADRGRHLLFTRDLELRMRGKGLLLDDPAAVRSWAERFEDPHRVEWIDWLLPLIAPEKPAGEQPLGDWIARHLALAEAISAGPWGRAGESELWREEAGETARRRMDTLAASAGEAPDMGGFDYLGLLDSSLSDGTIRQSDAAHPLIAIRGTLEARVLGADLVVLAGLNEGIWPAAPEPDPWLSRQMRHRLGLLSPERQIGLSAHDFQQAAGAAQVVFSRALRDDESETVPSRWLSRLSSLMKGLPDQSGPTAWDGMVARGAEWLARARLAEAPEAAHRMPPARRPAPRPPVESRPKELPVTDITTLIRDPYAIYAKRILRLRPLEPIAQRPDGRLRGIVLHRIMERFIKERSGPEEIGAALGRLRGIARSVIDAQVPWPGARILYLAKLDRIAGGFLADEAARAAAGRALVIEDRGEIGLDRVDFKLTARPDRIDLLTDGRVHIYDYKSGQVPSVKQQEHFDKQLRLEAAMAERGAFAALDCVDVAGATHIALGSGAGEHSARLTPEIIDASWDGLLRLIATYMRRETGYTARRAVFEARIAGDYDHLARAGEWEMSDPSAPEDVG</sequence>
<feature type="domain" description="PD-(D/E)XK endonuclease-like" evidence="2">
    <location>
        <begin position="718"/>
        <end position="911"/>
    </location>
</feature>
<dbReference type="Pfam" id="PF12705">
    <property type="entry name" value="PDDEXK_1"/>
    <property type="match status" value="1"/>
</dbReference>
<dbReference type="EMBL" id="PVEP01000004">
    <property type="protein sequence ID" value="PQV56613.1"/>
    <property type="molecule type" value="Genomic_DNA"/>
</dbReference>
<dbReference type="SUPFAM" id="SSF52540">
    <property type="entry name" value="P-loop containing nucleoside triphosphate hydrolases"/>
    <property type="match status" value="1"/>
</dbReference>